<evidence type="ECO:0000256" key="2">
    <source>
        <dbReference type="ARBA" id="ARBA00007362"/>
    </source>
</evidence>
<name>A0ABU4RKQ1_9HYPH</name>
<comment type="similarity">
    <text evidence="2">Belongs to the EamA transporter family.</text>
</comment>
<keyword evidence="5 6" id="KW-0472">Membrane</keyword>
<reference evidence="8 9" key="1">
    <citation type="submission" date="2023-11" db="EMBL/GenBank/DDBJ databases">
        <authorList>
            <person name="Bao R."/>
        </authorList>
    </citation>
    <scope>NUCLEOTIDE SEQUENCE [LARGE SCALE GENOMIC DNA]</scope>
    <source>
        <strain evidence="8 9">PJ23</strain>
    </source>
</reference>
<evidence type="ECO:0000256" key="4">
    <source>
        <dbReference type="ARBA" id="ARBA00022989"/>
    </source>
</evidence>
<dbReference type="PANTHER" id="PTHR32322:SF2">
    <property type="entry name" value="EAMA DOMAIN-CONTAINING PROTEIN"/>
    <property type="match status" value="1"/>
</dbReference>
<dbReference type="InterPro" id="IPR050638">
    <property type="entry name" value="AA-Vitamin_Transporters"/>
</dbReference>
<feature type="transmembrane region" description="Helical" evidence="6">
    <location>
        <begin position="258"/>
        <end position="278"/>
    </location>
</feature>
<accession>A0ABU4RKQ1</accession>
<evidence type="ECO:0000259" key="7">
    <source>
        <dbReference type="Pfam" id="PF00892"/>
    </source>
</evidence>
<feature type="transmembrane region" description="Helical" evidence="6">
    <location>
        <begin position="162"/>
        <end position="183"/>
    </location>
</feature>
<proteinExistence type="inferred from homology"/>
<evidence type="ECO:0000313" key="8">
    <source>
        <dbReference type="EMBL" id="MDX6805418.1"/>
    </source>
</evidence>
<feature type="transmembrane region" description="Helical" evidence="6">
    <location>
        <begin position="140"/>
        <end position="156"/>
    </location>
</feature>
<feature type="transmembrane region" description="Helical" evidence="6">
    <location>
        <begin position="45"/>
        <end position="66"/>
    </location>
</feature>
<dbReference type="SUPFAM" id="SSF103481">
    <property type="entry name" value="Multidrug resistance efflux transporter EmrE"/>
    <property type="match status" value="2"/>
</dbReference>
<dbReference type="InterPro" id="IPR000620">
    <property type="entry name" value="EamA_dom"/>
</dbReference>
<dbReference type="EMBL" id="JAXAFJ010000002">
    <property type="protein sequence ID" value="MDX6805418.1"/>
    <property type="molecule type" value="Genomic_DNA"/>
</dbReference>
<gene>
    <name evidence="8" type="ORF">SCD90_05015</name>
</gene>
<feature type="transmembrane region" description="Helical" evidence="6">
    <location>
        <begin position="12"/>
        <end position="33"/>
    </location>
</feature>
<dbReference type="RefSeq" id="WP_319843535.1">
    <property type="nucleotide sequence ID" value="NZ_JAXAFJ010000002.1"/>
</dbReference>
<evidence type="ECO:0000313" key="9">
    <source>
        <dbReference type="Proteomes" id="UP001274321"/>
    </source>
</evidence>
<dbReference type="PANTHER" id="PTHR32322">
    <property type="entry name" value="INNER MEMBRANE TRANSPORTER"/>
    <property type="match status" value="1"/>
</dbReference>
<comment type="subcellular location">
    <subcellularLocation>
        <location evidence="1">Membrane</location>
        <topology evidence="1">Multi-pass membrane protein</topology>
    </subcellularLocation>
</comment>
<evidence type="ECO:0000256" key="6">
    <source>
        <dbReference type="SAM" id="Phobius"/>
    </source>
</evidence>
<comment type="caution">
    <text evidence="8">The sequence shown here is derived from an EMBL/GenBank/DDBJ whole genome shotgun (WGS) entry which is preliminary data.</text>
</comment>
<evidence type="ECO:0000256" key="1">
    <source>
        <dbReference type="ARBA" id="ARBA00004141"/>
    </source>
</evidence>
<organism evidence="8 9">
    <name type="scientific">Terrihabitans rhizophilus</name>
    <dbReference type="NCBI Taxonomy" id="3092662"/>
    <lineage>
        <taxon>Bacteria</taxon>
        <taxon>Pseudomonadati</taxon>
        <taxon>Pseudomonadota</taxon>
        <taxon>Alphaproteobacteria</taxon>
        <taxon>Hyphomicrobiales</taxon>
        <taxon>Terrihabitans</taxon>
    </lineage>
</organism>
<feature type="transmembrane region" description="Helical" evidence="6">
    <location>
        <begin position="116"/>
        <end position="133"/>
    </location>
</feature>
<evidence type="ECO:0000256" key="5">
    <source>
        <dbReference type="ARBA" id="ARBA00023136"/>
    </source>
</evidence>
<feature type="domain" description="EamA" evidence="7">
    <location>
        <begin position="14"/>
        <end position="155"/>
    </location>
</feature>
<dbReference type="Pfam" id="PF00892">
    <property type="entry name" value="EamA"/>
    <property type="match status" value="2"/>
</dbReference>
<feature type="domain" description="EamA" evidence="7">
    <location>
        <begin position="168"/>
        <end position="300"/>
    </location>
</feature>
<keyword evidence="4 6" id="KW-1133">Transmembrane helix</keyword>
<keyword evidence="9" id="KW-1185">Reference proteome</keyword>
<protein>
    <submittedName>
        <fullName evidence="8">DMT family transporter</fullName>
    </submittedName>
</protein>
<feature type="transmembrane region" description="Helical" evidence="6">
    <location>
        <begin position="229"/>
        <end position="251"/>
    </location>
</feature>
<feature type="transmembrane region" description="Helical" evidence="6">
    <location>
        <begin position="78"/>
        <end position="96"/>
    </location>
</feature>
<keyword evidence="3 6" id="KW-0812">Transmembrane</keyword>
<sequence>MAGKAVPATRSLWVGYGLAATGAFLFSTKSIFIKLAYAEGVDPETLLALRMVMSLPFYLVIGLLGVRSDPVRSRHVLGDRRAVASAVLIGLLGYWFSSYADFKGLLYISAGFERLILFTYPLFVVLLGAMFFGQRVRVRALMAFGISYCGLAVIFVQDFAEIGTAALVGVAWVMVAAVAYALYQLLAHRMIAGMGARLFTCIAMSAACVAAILQYLLLHPIEPVSERVLWLGLLLAIAATVLPSFFMNAALSRISAQANATIATISPVATLALAVLVLGDSLTVIDVAGSTLVLAGIGFFTLMSRSRA</sequence>
<dbReference type="InterPro" id="IPR037185">
    <property type="entry name" value="EmrE-like"/>
</dbReference>
<feature type="transmembrane region" description="Helical" evidence="6">
    <location>
        <begin position="195"/>
        <end position="217"/>
    </location>
</feature>
<feature type="transmembrane region" description="Helical" evidence="6">
    <location>
        <begin position="284"/>
        <end position="303"/>
    </location>
</feature>
<dbReference type="Proteomes" id="UP001274321">
    <property type="component" value="Unassembled WGS sequence"/>
</dbReference>
<evidence type="ECO:0000256" key="3">
    <source>
        <dbReference type="ARBA" id="ARBA00022692"/>
    </source>
</evidence>